<protein>
    <recommendedName>
        <fullName evidence="5">Kinesin-like protein</fullName>
    </recommendedName>
</protein>
<gene>
    <name evidence="8" type="ORF">WJX72_003588</name>
</gene>
<evidence type="ECO:0000313" key="8">
    <source>
        <dbReference type="EMBL" id="KAK9806812.1"/>
    </source>
</evidence>
<keyword evidence="3 4" id="KW-0505">Motor protein</keyword>
<evidence type="ECO:0000256" key="6">
    <source>
        <dbReference type="SAM" id="Coils"/>
    </source>
</evidence>
<organism evidence="8 9">
    <name type="scientific">[Myrmecia] bisecta</name>
    <dbReference type="NCBI Taxonomy" id="41462"/>
    <lineage>
        <taxon>Eukaryota</taxon>
        <taxon>Viridiplantae</taxon>
        <taxon>Chlorophyta</taxon>
        <taxon>core chlorophytes</taxon>
        <taxon>Trebouxiophyceae</taxon>
        <taxon>Trebouxiales</taxon>
        <taxon>Trebouxiaceae</taxon>
        <taxon>Myrmecia</taxon>
    </lineage>
</organism>
<dbReference type="Gene3D" id="3.40.850.10">
    <property type="entry name" value="Kinesin motor domain"/>
    <property type="match status" value="1"/>
</dbReference>
<comment type="similarity">
    <text evidence="4 5">Belongs to the TRAFAC class myosin-kinesin ATPase superfamily. Kinesin family.</text>
</comment>
<dbReference type="GO" id="GO:0005524">
    <property type="term" value="F:ATP binding"/>
    <property type="evidence" value="ECO:0007669"/>
    <property type="project" value="UniProtKB-UniRule"/>
</dbReference>
<dbReference type="InterPro" id="IPR036961">
    <property type="entry name" value="Kinesin_motor_dom_sf"/>
</dbReference>
<feature type="binding site" evidence="4">
    <location>
        <begin position="159"/>
        <end position="166"/>
    </location>
    <ligand>
        <name>ATP</name>
        <dbReference type="ChEBI" id="CHEBI:30616"/>
    </ligand>
</feature>
<evidence type="ECO:0000256" key="3">
    <source>
        <dbReference type="ARBA" id="ARBA00023175"/>
    </source>
</evidence>
<evidence type="ECO:0000313" key="9">
    <source>
        <dbReference type="Proteomes" id="UP001489004"/>
    </source>
</evidence>
<keyword evidence="2 4" id="KW-0067">ATP-binding</keyword>
<dbReference type="InterPro" id="IPR019821">
    <property type="entry name" value="Kinesin_motor_CS"/>
</dbReference>
<keyword evidence="6" id="KW-0175">Coiled coil</keyword>
<dbReference type="InterPro" id="IPR027640">
    <property type="entry name" value="Kinesin-like_fam"/>
</dbReference>
<dbReference type="GO" id="GO:0008017">
    <property type="term" value="F:microtubule binding"/>
    <property type="evidence" value="ECO:0007669"/>
    <property type="project" value="InterPro"/>
</dbReference>
<proteinExistence type="inferred from homology"/>
<keyword evidence="9" id="KW-1185">Reference proteome</keyword>
<dbReference type="SUPFAM" id="SSF52540">
    <property type="entry name" value="P-loop containing nucleoside triphosphate hydrolases"/>
    <property type="match status" value="1"/>
</dbReference>
<sequence length="413" mass="45309">METALASVRAADGARSEAEQSIAPLQQELAELGARLSEQQNLRENWELQYRELQSAHNQVKKEHSKLVRDMLELKGNIRVLCRVRPMTAQETGALKNHPAPIYVRDTEAITLTEKTSRHMFAFDRVFLPHEGQQDVFKEVGAAVASILEGYNVCIMAYGQTGSGKTYTICGPPGEPGVNRRALQELFSCAAELASTHEVQFNASILEIYNETIRDLLSPVADQKLEVKENPDGSMYVPGLTLQTLDSMATVEALVQKGAANRAVSATRMNEHSSRSHLVFTVYVACKDNTTGTVARGKLHLVDLAGSERLSRSLVEGDRLKETQAINKSLAALGGVMQALQAKLPHVPYRNSRLTRLLEDSLGGHGRVIMIVACSPALEDAGETRCTLEFGERVRKAELGQAKRHISTGRPSN</sequence>
<dbReference type="SMART" id="SM00129">
    <property type="entry name" value="KISc"/>
    <property type="match status" value="1"/>
</dbReference>
<evidence type="ECO:0000256" key="4">
    <source>
        <dbReference type="PROSITE-ProRule" id="PRU00283"/>
    </source>
</evidence>
<dbReference type="PRINTS" id="PR00380">
    <property type="entry name" value="KINESINHEAVY"/>
</dbReference>
<dbReference type="PANTHER" id="PTHR47972">
    <property type="entry name" value="KINESIN-LIKE PROTEIN KLP-3"/>
    <property type="match status" value="1"/>
</dbReference>
<dbReference type="Pfam" id="PF00225">
    <property type="entry name" value="Kinesin"/>
    <property type="match status" value="1"/>
</dbReference>
<dbReference type="PROSITE" id="PS00411">
    <property type="entry name" value="KINESIN_MOTOR_1"/>
    <property type="match status" value="1"/>
</dbReference>
<feature type="domain" description="Kinesin motor" evidence="7">
    <location>
        <begin position="77"/>
        <end position="397"/>
    </location>
</feature>
<dbReference type="AlphaFoldDB" id="A0AAW1PE19"/>
<dbReference type="GO" id="GO:0003777">
    <property type="term" value="F:microtubule motor activity"/>
    <property type="evidence" value="ECO:0007669"/>
    <property type="project" value="InterPro"/>
</dbReference>
<name>A0AAW1PE19_9CHLO</name>
<evidence type="ECO:0000256" key="1">
    <source>
        <dbReference type="ARBA" id="ARBA00022741"/>
    </source>
</evidence>
<dbReference type="Proteomes" id="UP001489004">
    <property type="component" value="Unassembled WGS sequence"/>
</dbReference>
<keyword evidence="1 4" id="KW-0547">Nucleotide-binding</keyword>
<dbReference type="GO" id="GO:0005874">
    <property type="term" value="C:microtubule"/>
    <property type="evidence" value="ECO:0007669"/>
    <property type="project" value="UniProtKB-KW"/>
</dbReference>
<feature type="coiled-coil region" evidence="6">
    <location>
        <begin position="29"/>
        <end position="70"/>
    </location>
</feature>
<keyword evidence="5" id="KW-0493">Microtubule</keyword>
<evidence type="ECO:0000256" key="5">
    <source>
        <dbReference type="RuleBase" id="RU000394"/>
    </source>
</evidence>
<accession>A0AAW1PE19</accession>
<evidence type="ECO:0000259" key="7">
    <source>
        <dbReference type="PROSITE" id="PS50067"/>
    </source>
</evidence>
<dbReference type="GO" id="GO:0007018">
    <property type="term" value="P:microtubule-based movement"/>
    <property type="evidence" value="ECO:0007669"/>
    <property type="project" value="InterPro"/>
</dbReference>
<dbReference type="PANTHER" id="PTHR47972:SF28">
    <property type="entry name" value="KINESIN-LIKE PROTEIN KLP-3"/>
    <property type="match status" value="1"/>
</dbReference>
<reference evidence="8 9" key="1">
    <citation type="journal article" date="2024" name="Nat. Commun.">
        <title>Phylogenomics reveals the evolutionary origins of lichenization in chlorophyte algae.</title>
        <authorList>
            <person name="Puginier C."/>
            <person name="Libourel C."/>
            <person name="Otte J."/>
            <person name="Skaloud P."/>
            <person name="Haon M."/>
            <person name="Grisel S."/>
            <person name="Petersen M."/>
            <person name="Berrin J.G."/>
            <person name="Delaux P.M."/>
            <person name="Dal Grande F."/>
            <person name="Keller J."/>
        </authorList>
    </citation>
    <scope>NUCLEOTIDE SEQUENCE [LARGE SCALE GENOMIC DNA]</scope>
    <source>
        <strain evidence="8 9">SAG 2043</strain>
    </source>
</reference>
<comment type="caution">
    <text evidence="8">The sequence shown here is derived from an EMBL/GenBank/DDBJ whole genome shotgun (WGS) entry which is preliminary data.</text>
</comment>
<dbReference type="InterPro" id="IPR027417">
    <property type="entry name" value="P-loop_NTPase"/>
</dbReference>
<dbReference type="PROSITE" id="PS50067">
    <property type="entry name" value="KINESIN_MOTOR_2"/>
    <property type="match status" value="1"/>
</dbReference>
<evidence type="ECO:0000256" key="2">
    <source>
        <dbReference type="ARBA" id="ARBA00022840"/>
    </source>
</evidence>
<dbReference type="EMBL" id="JALJOR010000013">
    <property type="protein sequence ID" value="KAK9806812.1"/>
    <property type="molecule type" value="Genomic_DNA"/>
</dbReference>
<dbReference type="InterPro" id="IPR001752">
    <property type="entry name" value="Kinesin_motor_dom"/>
</dbReference>